<dbReference type="InterPro" id="IPR004392">
    <property type="entry name" value="Hyd_mat_HypB"/>
</dbReference>
<dbReference type="InterPro" id="IPR003495">
    <property type="entry name" value="CobW/HypB/UreG_nucleotide-bd"/>
</dbReference>
<comment type="similarity">
    <text evidence="1">Belongs to the SIMIBI class G3E GTPase family. HypB/HupM subfamily.</text>
</comment>
<evidence type="ECO:0000256" key="7">
    <source>
        <dbReference type="ARBA" id="ARBA00023134"/>
    </source>
</evidence>
<keyword evidence="5" id="KW-0378">Hydrolase</keyword>
<organism evidence="9 10">
    <name type="scientific">Candidatus Terraquivivens tikiterensis</name>
    <dbReference type="NCBI Taxonomy" id="1980982"/>
    <lineage>
        <taxon>Archaea</taxon>
        <taxon>Nitrososphaerota</taxon>
        <taxon>Candidatus Wolframiiraptoraceae</taxon>
        <taxon>Candidatus Terraquivivens</taxon>
    </lineage>
</organism>
<keyword evidence="7" id="KW-0342">GTP-binding</keyword>
<dbReference type="GO" id="GO:0008270">
    <property type="term" value="F:zinc ion binding"/>
    <property type="evidence" value="ECO:0007669"/>
    <property type="project" value="TreeGrafter"/>
</dbReference>
<evidence type="ECO:0000256" key="5">
    <source>
        <dbReference type="ARBA" id="ARBA00022801"/>
    </source>
</evidence>
<keyword evidence="6" id="KW-0862">Zinc</keyword>
<dbReference type="SUPFAM" id="SSF52540">
    <property type="entry name" value="P-loop containing nucleoside triphosphate hydrolases"/>
    <property type="match status" value="1"/>
</dbReference>
<dbReference type="GO" id="GO:0005525">
    <property type="term" value="F:GTP binding"/>
    <property type="evidence" value="ECO:0007669"/>
    <property type="project" value="UniProtKB-KW"/>
</dbReference>
<feature type="domain" description="CobW/HypB/UreG nucleotide-binding" evidence="8">
    <location>
        <begin position="41"/>
        <end position="199"/>
    </location>
</feature>
<evidence type="ECO:0000259" key="8">
    <source>
        <dbReference type="Pfam" id="PF02492"/>
    </source>
</evidence>
<dbReference type="NCBIfam" id="TIGR00073">
    <property type="entry name" value="hypB"/>
    <property type="match status" value="1"/>
</dbReference>
<dbReference type="AlphaFoldDB" id="A0A2R7Y400"/>
<name>A0A2R7Y400_9ARCH</name>
<dbReference type="EMBL" id="NDWU01000009">
    <property type="protein sequence ID" value="PUA32119.1"/>
    <property type="molecule type" value="Genomic_DNA"/>
</dbReference>
<gene>
    <name evidence="9" type="ORF">B9J98_04340</name>
</gene>
<keyword evidence="4" id="KW-0547">Nucleotide-binding</keyword>
<dbReference type="Pfam" id="PF02492">
    <property type="entry name" value="cobW"/>
    <property type="match status" value="1"/>
</dbReference>
<keyword evidence="2" id="KW-0533">Nickel</keyword>
<protein>
    <submittedName>
        <fullName evidence="9">Hydrogenase accessory protein HypB</fullName>
    </submittedName>
</protein>
<evidence type="ECO:0000313" key="9">
    <source>
        <dbReference type="EMBL" id="PUA32119.1"/>
    </source>
</evidence>
<evidence type="ECO:0000256" key="6">
    <source>
        <dbReference type="ARBA" id="ARBA00022833"/>
    </source>
</evidence>
<dbReference type="InterPro" id="IPR027417">
    <property type="entry name" value="P-loop_NTPase"/>
</dbReference>
<dbReference type="Gene3D" id="3.40.50.300">
    <property type="entry name" value="P-loop containing nucleotide triphosphate hydrolases"/>
    <property type="match status" value="1"/>
</dbReference>
<dbReference type="PANTHER" id="PTHR30134:SF2">
    <property type="entry name" value="HYDROGENASE MATURATION FACTOR HYPB"/>
    <property type="match status" value="1"/>
</dbReference>
<evidence type="ECO:0000256" key="3">
    <source>
        <dbReference type="ARBA" id="ARBA00022723"/>
    </source>
</evidence>
<evidence type="ECO:0000256" key="2">
    <source>
        <dbReference type="ARBA" id="ARBA00022596"/>
    </source>
</evidence>
<dbReference type="GO" id="GO:0003924">
    <property type="term" value="F:GTPase activity"/>
    <property type="evidence" value="ECO:0007669"/>
    <property type="project" value="InterPro"/>
</dbReference>
<dbReference type="GO" id="GO:0016151">
    <property type="term" value="F:nickel cation binding"/>
    <property type="evidence" value="ECO:0007669"/>
    <property type="project" value="InterPro"/>
</dbReference>
<evidence type="ECO:0000256" key="1">
    <source>
        <dbReference type="ARBA" id="ARBA00006211"/>
    </source>
</evidence>
<comment type="caution">
    <text evidence="9">The sequence shown here is derived from an EMBL/GenBank/DDBJ whole genome shotgun (WGS) entry which is preliminary data.</text>
</comment>
<evidence type="ECO:0000313" key="10">
    <source>
        <dbReference type="Proteomes" id="UP000244066"/>
    </source>
</evidence>
<dbReference type="PANTHER" id="PTHR30134">
    <property type="entry name" value="HYDROGENASE PROTEIN ASSEMBLY PROTEIN, NICKEL CHAPERONE"/>
    <property type="match status" value="1"/>
</dbReference>
<dbReference type="Proteomes" id="UP000244066">
    <property type="component" value="Unassembled WGS sequence"/>
</dbReference>
<dbReference type="PIRSF" id="PIRSF005624">
    <property type="entry name" value="Ni-bind_GTPase"/>
    <property type="match status" value="1"/>
</dbReference>
<evidence type="ECO:0000256" key="4">
    <source>
        <dbReference type="ARBA" id="ARBA00022741"/>
    </source>
</evidence>
<sequence>MPEEGEVFDVELEEDLLEANRRIAEENKQILERYRVKAIDVMGSVGSGKTMLIERLIELLGSRYRIAVFGGDVTTTIDAERVRRRGAKTLQINTGKECHLDANLVRKALSKIDLNDVDVLFIENVGNLICPAEFPLGTDSRVVVISVTEGPYTPLKHPYIFMESDVAVINKIDLADAMGVDVGELEARIKKISPDTTVVRTSCKTGEGIDRVARALGLL</sequence>
<proteinExistence type="inferred from homology"/>
<reference evidence="9 10" key="1">
    <citation type="submission" date="2017-04" db="EMBL/GenBank/DDBJ databases">
        <title>Draft Aigarchaeota genome from a New Zealand hot spring.</title>
        <authorList>
            <person name="Reysenbach A.-L."/>
            <person name="Donaho J.A."/>
            <person name="Gerhart J."/>
            <person name="Kelley J.F."/>
            <person name="Kouba K."/>
            <person name="Podar M."/>
            <person name="Stott M."/>
        </authorList>
    </citation>
    <scope>NUCLEOTIDE SEQUENCE [LARGE SCALE GENOMIC DNA]</scope>
    <source>
        <strain evidence="9">NZ13_MG1</strain>
    </source>
</reference>
<accession>A0A2R7Y400</accession>
<keyword evidence="3" id="KW-0479">Metal-binding</keyword>
<dbReference type="GO" id="GO:0051604">
    <property type="term" value="P:protein maturation"/>
    <property type="evidence" value="ECO:0007669"/>
    <property type="project" value="InterPro"/>
</dbReference>